<feature type="transmembrane region" description="Helical" evidence="6">
    <location>
        <begin position="268"/>
        <end position="285"/>
    </location>
</feature>
<evidence type="ECO:0000256" key="4">
    <source>
        <dbReference type="ARBA" id="ARBA00022989"/>
    </source>
</evidence>
<sequence>MTPGTLGLAALFVLVWASAFNAARIVALEWPPITALALRFAVGVPLLVAAAWLLRARLPARGDLPRIAAMGAFGMGGYLACAWAASAMIPSGLVALLSATAPLFVALGERLVFGRRLAPQAWAGLALGWAGVATLGLPRAAAGLEAAAMGGIALALAGALSQAGGLLAFAPARGRLDPWMSNLGQTAVAALVVTPLAFALEASPAAAPGWVAVVALAWSVVVVGLGGYALYFVLLRRMPPSSAAALQLLAPPVAALLGWAMLGETLRLTDLAGGAVTLAGLTLLLRAPR</sequence>
<dbReference type="RefSeq" id="WP_211863641.1">
    <property type="nucleotide sequence ID" value="NZ_JAAEDM010000063.1"/>
</dbReference>
<organism evidence="8 9">
    <name type="scientific">Neoroseomonas soli</name>
    <dbReference type="NCBI Taxonomy" id="1081025"/>
    <lineage>
        <taxon>Bacteria</taxon>
        <taxon>Pseudomonadati</taxon>
        <taxon>Pseudomonadota</taxon>
        <taxon>Alphaproteobacteria</taxon>
        <taxon>Acetobacterales</taxon>
        <taxon>Acetobacteraceae</taxon>
        <taxon>Neoroseomonas</taxon>
    </lineage>
</organism>
<dbReference type="Gene3D" id="1.10.3730.20">
    <property type="match status" value="1"/>
</dbReference>
<protein>
    <submittedName>
        <fullName evidence="8">DMT family transporter</fullName>
    </submittedName>
</protein>
<dbReference type="PANTHER" id="PTHR32322:SF2">
    <property type="entry name" value="EAMA DOMAIN-CONTAINING PROTEIN"/>
    <property type="match status" value="1"/>
</dbReference>
<feature type="transmembrane region" description="Helical" evidence="6">
    <location>
        <begin position="66"/>
        <end position="85"/>
    </location>
</feature>
<evidence type="ECO:0000256" key="1">
    <source>
        <dbReference type="ARBA" id="ARBA00004141"/>
    </source>
</evidence>
<dbReference type="SUPFAM" id="SSF103481">
    <property type="entry name" value="Multidrug resistance efflux transporter EmrE"/>
    <property type="match status" value="2"/>
</dbReference>
<evidence type="ECO:0000259" key="7">
    <source>
        <dbReference type="Pfam" id="PF00892"/>
    </source>
</evidence>
<dbReference type="GO" id="GO:0016020">
    <property type="term" value="C:membrane"/>
    <property type="evidence" value="ECO:0007669"/>
    <property type="project" value="UniProtKB-SubCell"/>
</dbReference>
<feature type="transmembrane region" description="Helical" evidence="6">
    <location>
        <begin position="147"/>
        <end position="170"/>
    </location>
</feature>
<keyword evidence="5 6" id="KW-0472">Membrane</keyword>
<keyword evidence="3 6" id="KW-0812">Transmembrane</keyword>
<evidence type="ECO:0000256" key="6">
    <source>
        <dbReference type="SAM" id="Phobius"/>
    </source>
</evidence>
<dbReference type="PANTHER" id="PTHR32322">
    <property type="entry name" value="INNER MEMBRANE TRANSPORTER"/>
    <property type="match status" value="1"/>
</dbReference>
<feature type="domain" description="EamA" evidence="7">
    <location>
        <begin position="8"/>
        <end position="134"/>
    </location>
</feature>
<comment type="subcellular location">
    <subcellularLocation>
        <location evidence="1">Membrane</location>
        <topology evidence="1">Multi-pass membrane protein</topology>
    </subcellularLocation>
</comment>
<proteinExistence type="inferred from homology"/>
<feature type="transmembrane region" description="Helical" evidence="6">
    <location>
        <begin position="121"/>
        <end position="141"/>
    </location>
</feature>
<dbReference type="InterPro" id="IPR050638">
    <property type="entry name" value="AA-Vitamin_Transporters"/>
</dbReference>
<feature type="domain" description="EamA" evidence="7">
    <location>
        <begin position="150"/>
        <end position="285"/>
    </location>
</feature>
<comment type="similarity">
    <text evidence="2">Belongs to the EamA transporter family.</text>
</comment>
<feature type="transmembrane region" description="Helical" evidence="6">
    <location>
        <begin position="182"/>
        <end position="200"/>
    </location>
</feature>
<feature type="transmembrane region" description="Helical" evidence="6">
    <location>
        <begin position="206"/>
        <end position="231"/>
    </location>
</feature>
<feature type="transmembrane region" description="Helical" evidence="6">
    <location>
        <begin position="91"/>
        <end position="109"/>
    </location>
</feature>
<keyword evidence="9" id="KW-1185">Reference proteome</keyword>
<comment type="caution">
    <text evidence="8">The sequence shown here is derived from an EMBL/GenBank/DDBJ whole genome shotgun (WGS) entry which is preliminary data.</text>
</comment>
<keyword evidence="4 6" id="KW-1133">Transmembrane helix</keyword>
<reference evidence="8" key="1">
    <citation type="submission" date="2020-01" db="EMBL/GenBank/DDBJ databases">
        <authorList>
            <person name="Rat A."/>
        </authorList>
    </citation>
    <scope>NUCLEOTIDE SEQUENCE</scope>
    <source>
        <strain evidence="8">LMG 31231</strain>
    </source>
</reference>
<dbReference type="Proteomes" id="UP001138751">
    <property type="component" value="Unassembled WGS sequence"/>
</dbReference>
<reference evidence="8" key="2">
    <citation type="journal article" date="2021" name="Syst. Appl. Microbiol.">
        <title>Roseomonas hellenica sp. nov., isolated from roots of wild-growing Alkanna tinctoria.</title>
        <authorList>
            <person name="Rat A."/>
            <person name="Naranjo H.D."/>
            <person name="Lebbe L."/>
            <person name="Cnockaert M."/>
            <person name="Krigas N."/>
            <person name="Grigoriadou K."/>
            <person name="Maloupa E."/>
            <person name="Willems A."/>
        </authorList>
    </citation>
    <scope>NUCLEOTIDE SEQUENCE</scope>
    <source>
        <strain evidence="8">LMG 31231</strain>
    </source>
</reference>
<dbReference type="InterPro" id="IPR037185">
    <property type="entry name" value="EmrE-like"/>
</dbReference>
<accession>A0A9X9X1F2</accession>
<evidence type="ECO:0000313" key="9">
    <source>
        <dbReference type="Proteomes" id="UP001138751"/>
    </source>
</evidence>
<feature type="transmembrane region" description="Helical" evidence="6">
    <location>
        <begin position="243"/>
        <end position="262"/>
    </location>
</feature>
<evidence type="ECO:0000256" key="3">
    <source>
        <dbReference type="ARBA" id="ARBA00022692"/>
    </source>
</evidence>
<dbReference type="Pfam" id="PF00892">
    <property type="entry name" value="EamA"/>
    <property type="match status" value="2"/>
</dbReference>
<evidence type="ECO:0000313" key="8">
    <source>
        <dbReference type="EMBL" id="MBR0673231.1"/>
    </source>
</evidence>
<evidence type="ECO:0000256" key="2">
    <source>
        <dbReference type="ARBA" id="ARBA00007362"/>
    </source>
</evidence>
<feature type="transmembrane region" description="Helical" evidence="6">
    <location>
        <begin position="32"/>
        <end position="54"/>
    </location>
</feature>
<name>A0A9X9X1F2_9PROT</name>
<dbReference type="InterPro" id="IPR000620">
    <property type="entry name" value="EamA_dom"/>
</dbReference>
<dbReference type="AlphaFoldDB" id="A0A9X9X1F2"/>
<gene>
    <name evidence="8" type="ORF">GXW76_18800</name>
</gene>
<dbReference type="EMBL" id="JAAEDM010000063">
    <property type="protein sequence ID" value="MBR0673231.1"/>
    <property type="molecule type" value="Genomic_DNA"/>
</dbReference>
<evidence type="ECO:0000256" key="5">
    <source>
        <dbReference type="ARBA" id="ARBA00023136"/>
    </source>
</evidence>